<feature type="region of interest" description="Disordered" evidence="1">
    <location>
        <begin position="25"/>
        <end position="44"/>
    </location>
</feature>
<keyword evidence="3" id="KW-1185">Reference proteome</keyword>
<evidence type="ECO:0000313" key="3">
    <source>
        <dbReference type="Proteomes" id="UP001500909"/>
    </source>
</evidence>
<gene>
    <name evidence="2" type="ORF">GCM10010361_33850</name>
</gene>
<name>A0ABN1A3X4_9ACTN</name>
<evidence type="ECO:0000256" key="1">
    <source>
        <dbReference type="SAM" id="MobiDB-lite"/>
    </source>
</evidence>
<dbReference type="Proteomes" id="UP001500909">
    <property type="component" value="Unassembled WGS sequence"/>
</dbReference>
<sequence>MPIGYEAAGWFNESFVDVGTAFPADTEPSEAVQPGKGALHHPPVDAEPRAVPCIAAGDGWDDAASADLVAVDVVVVAAVGEQRVRLAS</sequence>
<proteinExistence type="predicted"/>
<accession>A0ABN1A3X4</accession>
<evidence type="ECO:0000313" key="2">
    <source>
        <dbReference type="EMBL" id="GAA0466881.1"/>
    </source>
</evidence>
<dbReference type="EMBL" id="BAAABY010000023">
    <property type="protein sequence ID" value="GAA0466881.1"/>
    <property type="molecule type" value="Genomic_DNA"/>
</dbReference>
<reference evidence="2 3" key="1">
    <citation type="journal article" date="2019" name="Int. J. Syst. Evol. Microbiol.">
        <title>The Global Catalogue of Microorganisms (GCM) 10K type strain sequencing project: providing services to taxonomists for standard genome sequencing and annotation.</title>
        <authorList>
            <consortium name="The Broad Institute Genomics Platform"/>
            <consortium name="The Broad Institute Genome Sequencing Center for Infectious Disease"/>
            <person name="Wu L."/>
            <person name="Ma J."/>
        </authorList>
    </citation>
    <scope>NUCLEOTIDE SEQUENCE [LARGE SCALE GENOMIC DNA]</scope>
    <source>
        <strain evidence="2 3">JCM 4805</strain>
    </source>
</reference>
<organism evidence="2 3">
    <name type="scientific">Streptomyces olivaceiscleroticus</name>
    <dbReference type="NCBI Taxonomy" id="68245"/>
    <lineage>
        <taxon>Bacteria</taxon>
        <taxon>Bacillati</taxon>
        <taxon>Actinomycetota</taxon>
        <taxon>Actinomycetes</taxon>
        <taxon>Kitasatosporales</taxon>
        <taxon>Streptomycetaceae</taxon>
        <taxon>Streptomyces</taxon>
    </lineage>
</organism>
<comment type="caution">
    <text evidence="2">The sequence shown here is derived from an EMBL/GenBank/DDBJ whole genome shotgun (WGS) entry which is preliminary data.</text>
</comment>
<protein>
    <submittedName>
        <fullName evidence="2">Uncharacterized protein</fullName>
    </submittedName>
</protein>